<dbReference type="EMBL" id="JBEPMU010000006">
    <property type="protein sequence ID" value="MET3654255.1"/>
    <property type="molecule type" value="Genomic_DNA"/>
</dbReference>
<accession>A0ABV2JZK5</accession>
<keyword evidence="4" id="KW-1185">Reference proteome</keyword>
<evidence type="ECO:0000313" key="4">
    <source>
        <dbReference type="Proteomes" id="UP001549184"/>
    </source>
</evidence>
<reference evidence="3 4" key="1">
    <citation type="submission" date="2024-06" db="EMBL/GenBank/DDBJ databases">
        <title>Sorghum-associated microbial communities from plants grown in Nebraska, USA.</title>
        <authorList>
            <person name="Schachtman D."/>
        </authorList>
    </citation>
    <scope>NUCLEOTIDE SEQUENCE [LARGE SCALE GENOMIC DNA]</scope>
    <source>
        <strain evidence="3 4">1073</strain>
    </source>
</reference>
<feature type="region of interest" description="Disordered" evidence="2">
    <location>
        <begin position="542"/>
        <end position="588"/>
    </location>
</feature>
<feature type="compositionally biased region" description="Low complexity" evidence="2">
    <location>
        <begin position="569"/>
        <end position="580"/>
    </location>
</feature>
<dbReference type="NCBIfam" id="TIGR03369">
    <property type="entry name" value="cellulose_bcsE"/>
    <property type="match status" value="1"/>
</dbReference>
<comment type="caution">
    <text evidence="3">The sequence shown here is derived from an EMBL/GenBank/DDBJ whole genome shotgun (WGS) entry which is preliminary data.</text>
</comment>
<sequence>MTNLPPSSSESTDRAIPRARLRLNQSLAIEGLPSSLSALATGQVYAVYASRSPARDALFWKTAANALLTPVTVISTRSAEDVTQALRQHGMDIDHAGAVHPRSNVCALHLSPDRDGCDALMESLQALSAQCTTPASQFLVEGVAACFAWQDRAALIRQGAALAGWCAQTRHTVLLVMLPPLVEHSGDFRPLADFQIQFAGAAQLVHEQGEFRWEVAFWRDNRGALSANESIPLRFSGHDHRLVAVLDADQEGSESIGMLAPDESVVMVSQDAVARERVVPKGWQVLPDNDALVSTASRAVAATVILHYGINESLATLAKQVNFLRRQCGKALKILIREDNVSIRYELLMLTLGANGIIARSMPMAQVEIAVDSVQGQLFSRPVPDDYHSALSAAMRDSTTGYVPAHRFIQLVREAVERSRPIRLPNVLLRLPLERDVAGIDALQACRIRRTGDICTASGDSLYVFFFACHVDNAGEAMEKVFERPLSELFRGELRCGDRETIYSTLDGLAEEIAELPPPDYTGLVAPAEPVAPLMPAAVAEPGAESDVTGDATPGSLPMLAASDTTDIAPATTRRPARPASLPLKAQG</sequence>
<protein>
    <recommendedName>
        <fullName evidence="1">Cellulose biosynthesis protein BcsE</fullName>
    </recommendedName>
</protein>
<evidence type="ECO:0000256" key="1">
    <source>
        <dbReference type="NCBIfam" id="TIGR03369"/>
    </source>
</evidence>
<evidence type="ECO:0000256" key="2">
    <source>
        <dbReference type="SAM" id="MobiDB-lite"/>
    </source>
</evidence>
<evidence type="ECO:0000313" key="3">
    <source>
        <dbReference type="EMBL" id="MET3654255.1"/>
    </source>
</evidence>
<dbReference type="Pfam" id="PF10995">
    <property type="entry name" value="CBP_BcsE"/>
    <property type="match status" value="1"/>
</dbReference>
<organism evidence="3 4">
    <name type="scientific">Dyella japonica</name>
    <dbReference type="NCBI Taxonomy" id="231455"/>
    <lineage>
        <taxon>Bacteria</taxon>
        <taxon>Pseudomonadati</taxon>
        <taxon>Pseudomonadota</taxon>
        <taxon>Gammaproteobacteria</taxon>
        <taxon>Lysobacterales</taxon>
        <taxon>Rhodanobacteraceae</taxon>
        <taxon>Dyella</taxon>
    </lineage>
</organism>
<dbReference type="InterPro" id="IPR017745">
    <property type="entry name" value="BcsE"/>
</dbReference>
<name>A0ABV2JZK5_9GAMM</name>
<dbReference type="RefSeq" id="WP_354015618.1">
    <property type="nucleotide sequence ID" value="NZ_JBEPMU010000006.1"/>
</dbReference>
<gene>
    <name evidence="3" type="ORF">ABIC75_003993</name>
</gene>
<dbReference type="Proteomes" id="UP001549184">
    <property type="component" value="Unassembled WGS sequence"/>
</dbReference>
<proteinExistence type="predicted"/>